<reference evidence="3" key="1">
    <citation type="journal article" date="2014" name="Int. J. Syst. Evol. Microbiol.">
        <title>Complete genome sequence of Corynebacterium casei LMG S-19264T (=DSM 44701T), isolated from a smear-ripened cheese.</title>
        <authorList>
            <consortium name="US DOE Joint Genome Institute (JGI-PGF)"/>
            <person name="Walter F."/>
            <person name="Albersmeier A."/>
            <person name="Kalinowski J."/>
            <person name="Ruckert C."/>
        </authorList>
    </citation>
    <scope>NUCLEOTIDE SEQUENCE</scope>
    <source>
        <strain evidence="3">CGMCC 4.7430</strain>
    </source>
</reference>
<dbReference type="CDD" id="cd23659">
    <property type="entry name" value="USP_At3g01520-like"/>
    <property type="match status" value="1"/>
</dbReference>
<dbReference type="AlphaFoldDB" id="A0A918E307"/>
<comment type="similarity">
    <text evidence="1">Belongs to the universal stress protein A family.</text>
</comment>
<dbReference type="PANTHER" id="PTHR46268:SF6">
    <property type="entry name" value="UNIVERSAL STRESS PROTEIN UP12"/>
    <property type="match status" value="1"/>
</dbReference>
<feature type="domain" description="UspA" evidence="2">
    <location>
        <begin position="2"/>
        <end position="143"/>
    </location>
</feature>
<dbReference type="Gene3D" id="3.40.50.620">
    <property type="entry name" value="HUPs"/>
    <property type="match status" value="1"/>
</dbReference>
<keyword evidence="4" id="KW-1185">Reference proteome</keyword>
<evidence type="ECO:0000259" key="2">
    <source>
        <dbReference type="Pfam" id="PF00582"/>
    </source>
</evidence>
<comment type="caution">
    <text evidence="3">The sequence shown here is derived from an EMBL/GenBank/DDBJ whole genome shotgun (WGS) entry which is preliminary data.</text>
</comment>
<dbReference type="RefSeq" id="WP_189137520.1">
    <property type="nucleotide sequence ID" value="NZ_BMNK01000002.1"/>
</dbReference>
<dbReference type="InterPro" id="IPR014729">
    <property type="entry name" value="Rossmann-like_a/b/a_fold"/>
</dbReference>
<name>A0A918E307_9ACTN</name>
<evidence type="ECO:0000313" key="4">
    <source>
        <dbReference type="Proteomes" id="UP000660745"/>
    </source>
</evidence>
<dbReference type="EMBL" id="BMNK01000002">
    <property type="protein sequence ID" value="GGP03025.1"/>
    <property type="molecule type" value="Genomic_DNA"/>
</dbReference>
<organism evidence="3 4">
    <name type="scientific">Nonomuraea glycinis</name>
    <dbReference type="NCBI Taxonomy" id="2047744"/>
    <lineage>
        <taxon>Bacteria</taxon>
        <taxon>Bacillati</taxon>
        <taxon>Actinomycetota</taxon>
        <taxon>Actinomycetes</taxon>
        <taxon>Streptosporangiales</taxon>
        <taxon>Streptosporangiaceae</taxon>
        <taxon>Nonomuraea</taxon>
    </lineage>
</organism>
<dbReference type="Proteomes" id="UP000660745">
    <property type="component" value="Unassembled WGS sequence"/>
</dbReference>
<dbReference type="Pfam" id="PF00582">
    <property type="entry name" value="Usp"/>
    <property type="match status" value="1"/>
</dbReference>
<sequence length="147" mass="15545">MTVLIAYDGSPDARAAVEVAGRILTGRPAVVITVWEPLLVRMRRFPLGAITVAEDTGEARAQAEQVAKEGAELAVAAGLAEVTARAVADTESIWRTIVEVADELDVTLVVMGSRGLAGLRSMLLGSVSDHVLHHIHRPILIVPPVKG</sequence>
<protein>
    <recommendedName>
        <fullName evidence="2">UspA domain-containing protein</fullName>
    </recommendedName>
</protein>
<dbReference type="PANTHER" id="PTHR46268">
    <property type="entry name" value="STRESS RESPONSE PROTEIN NHAX"/>
    <property type="match status" value="1"/>
</dbReference>
<reference evidence="3" key="2">
    <citation type="submission" date="2020-09" db="EMBL/GenBank/DDBJ databases">
        <authorList>
            <person name="Sun Q."/>
            <person name="Zhou Y."/>
        </authorList>
    </citation>
    <scope>NUCLEOTIDE SEQUENCE</scope>
    <source>
        <strain evidence="3">CGMCC 4.7430</strain>
    </source>
</reference>
<evidence type="ECO:0000256" key="1">
    <source>
        <dbReference type="ARBA" id="ARBA00008791"/>
    </source>
</evidence>
<proteinExistence type="inferred from homology"/>
<evidence type="ECO:0000313" key="3">
    <source>
        <dbReference type="EMBL" id="GGP03025.1"/>
    </source>
</evidence>
<dbReference type="InterPro" id="IPR006016">
    <property type="entry name" value="UspA"/>
</dbReference>
<dbReference type="InterPro" id="IPR006015">
    <property type="entry name" value="Universal_stress_UspA"/>
</dbReference>
<accession>A0A918E307</accession>
<dbReference type="SUPFAM" id="SSF52402">
    <property type="entry name" value="Adenine nucleotide alpha hydrolases-like"/>
    <property type="match status" value="1"/>
</dbReference>
<gene>
    <name evidence="3" type="ORF">GCM10012278_12590</name>
</gene>
<dbReference type="PRINTS" id="PR01438">
    <property type="entry name" value="UNVRSLSTRESS"/>
</dbReference>